<feature type="domain" description="Orn/DAP/Arg decarboxylase 2 N-terminal" evidence="10">
    <location>
        <begin position="64"/>
        <end position="294"/>
    </location>
</feature>
<dbReference type="SUPFAM" id="SSF51419">
    <property type="entry name" value="PLP-binding barrel"/>
    <property type="match status" value="1"/>
</dbReference>
<dbReference type="Pfam" id="PF02784">
    <property type="entry name" value="Orn_Arg_deC_N"/>
    <property type="match status" value="1"/>
</dbReference>
<dbReference type="PROSITE" id="PS00878">
    <property type="entry name" value="ODR_DC_2_1"/>
    <property type="match status" value="1"/>
</dbReference>
<evidence type="ECO:0000256" key="9">
    <source>
        <dbReference type="PIRSR" id="PIRSR600183-50"/>
    </source>
</evidence>
<dbReference type="KEGG" id="ssyi:EKG83_28280"/>
<dbReference type="InterPro" id="IPR009006">
    <property type="entry name" value="Ala_racemase/Decarboxylase_C"/>
</dbReference>
<dbReference type="PANTHER" id="PTHR11482:SF6">
    <property type="entry name" value="ORNITHINE DECARBOXYLASE 1-RELATED"/>
    <property type="match status" value="1"/>
</dbReference>
<keyword evidence="3" id="KW-0210">Decarboxylase</keyword>
<comment type="similarity">
    <text evidence="2">Belongs to the Orn/Lys/Arg decarboxylase class-II family.</text>
</comment>
<comment type="catalytic activity">
    <reaction evidence="8">
        <text>L-ornithine + H(+) = putrescine + CO2</text>
        <dbReference type="Rhea" id="RHEA:22964"/>
        <dbReference type="ChEBI" id="CHEBI:15378"/>
        <dbReference type="ChEBI" id="CHEBI:16526"/>
        <dbReference type="ChEBI" id="CHEBI:46911"/>
        <dbReference type="ChEBI" id="CHEBI:326268"/>
        <dbReference type="EC" id="4.1.1.17"/>
    </reaction>
</comment>
<dbReference type="Gene3D" id="3.20.20.10">
    <property type="entry name" value="Alanine racemase"/>
    <property type="match status" value="1"/>
</dbReference>
<dbReference type="Proteomes" id="UP000325787">
    <property type="component" value="Chromosome"/>
</dbReference>
<evidence type="ECO:0000256" key="3">
    <source>
        <dbReference type="ARBA" id="ARBA00022793"/>
    </source>
</evidence>
<dbReference type="EMBL" id="CP034550">
    <property type="protein sequence ID" value="QFZ20776.1"/>
    <property type="molecule type" value="Genomic_DNA"/>
</dbReference>
<dbReference type="InterPro" id="IPR029066">
    <property type="entry name" value="PLP-binding_barrel"/>
</dbReference>
<dbReference type="PRINTS" id="PR01179">
    <property type="entry name" value="ODADCRBXLASE"/>
</dbReference>
<gene>
    <name evidence="11" type="ORF">EKG83_28280</name>
</gene>
<accession>A0A5Q0H3H1</accession>
<dbReference type="GO" id="GO:0005737">
    <property type="term" value="C:cytoplasm"/>
    <property type="evidence" value="ECO:0007669"/>
    <property type="project" value="TreeGrafter"/>
</dbReference>
<comment type="cofactor">
    <cofactor evidence="1 9">
        <name>pyridoxal 5'-phosphate</name>
        <dbReference type="ChEBI" id="CHEBI:597326"/>
    </cofactor>
</comment>
<dbReference type="InterPro" id="IPR002433">
    <property type="entry name" value="Orn_de-COase"/>
</dbReference>
<dbReference type="PRINTS" id="PR01182">
    <property type="entry name" value="ORNDCRBXLASE"/>
</dbReference>
<dbReference type="PANTHER" id="PTHR11482">
    <property type="entry name" value="ARGININE/DIAMINOPIMELATE/ORNITHINE DECARBOXYLASE"/>
    <property type="match status" value="1"/>
</dbReference>
<evidence type="ECO:0000259" key="10">
    <source>
        <dbReference type="Pfam" id="PF02784"/>
    </source>
</evidence>
<evidence type="ECO:0000256" key="7">
    <source>
        <dbReference type="ARBA" id="ARBA00034138"/>
    </source>
</evidence>
<feature type="modified residue" description="N6-(pyridoxal phosphate)lysine" evidence="9">
    <location>
        <position position="85"/>
    </location>
</feature>
<dbReference type="CDD" id="cd00622">
    <property type="entry name" value="PLPDE_III_ODC"/>
    <property type="match status" value="1"/>
</dbReference>
<protein>
    <recommendedName>
        <fullName evidence="7">ornithine decarboxylase</fullName>
        <ecNumber evidence="7">4.1.1.17</ecNumber>
    </recommendedName>
</protein>
<evidence type="ECO:0000256" key="2">
    <source>
        <dbReference type="ARBA" id="ARBA00008872"/>
    </source>
</evidence>
<dbReference type="OrthoDB" id="9802241at2"/>
<evidence type="ECO:0000256" key="5">
    <source>
        <dbReference type="ARBA" id="ARBA00023239"/>
    </source>
</evidence>
<keyword evidence="5" id="KW-0456">Lyase</keyword>
<dbReference type="AlphaFoldDB" id="A0A5Q0H3H1"/>
<dbReference type="GO" id="GO:0033387">
    <property type="term" value="P:putrescine biosynthetic process from arginine, via ornithine"/>
    <property type="evidence" value="ECO:0007669"/>
    <property type="project" value="TreeGrafter"/>
</dbReference>
<keyword evidence="12" id="KW-1185">Reference proteome</keyword>
<dbReference type="InterPro" id="IPR022644">
    <property type="entry name" value="De-COase2_N"/>
</dbReference>
<dbReference type="InterPro" id="IPR000183">
    <property type="entry name" value="Orn/DAP/Arg_de-COase"/>
</dbReference>
<name>A0A5Q0H3H1_SACSY</name>
<dbReference type="EC" id="4.1.1.17" evidence="7"/>
<evidence type="ECO:0000256" key="6">
    <source>
        <dbReference type="ARBA" id="ARBA00034115"/>
    </source>
</evidence>
<dbReference type="FunFam" id="3.20.20.10:FF:000008">
    <property type="entry name" value="Ornithine decarboxylase"/>
    <property type="match status" value="1"/>
</dbReference>
<reference evidence="12" key="1">
    <citation type="journal article" date="2021" name="Curr. Microbiol.">
        <title>Complete genome of nocamycin-producing strain Saccharothrix syringae NRRL B-16468 reveals the biosynthetic potential for secondary metabolites.</title>
        <authorList>
            <person name="Mo X."/>
            <person name="Yang S."/>
        </authorList>
    </citation>
    <scope>NUCLEOTIDE SEQUENCE [LARGE SCALE GENOMIC DNA]</scope>
    <source>
        <strain evidence="12">ATCC 51364 / DSM 43886 / JCM 6844 / KCTC 9398 / NBRC 14523 / NRRL B-16468 / INA 2240</strain>
    </source>
</reference>
<proteinExistence type="inferred from homology"/>
<dbReference type="GO" id="GO:0004586">
    <property type="term" value="F:ornithine decarboxylase activity"/>
    <property type="evidence" value="ECO:0007669"/>
    <property type="project" value="UniProtKB-EC"/>
</dbReference>
<dbReference type="Gene3D" id="2.40.37.10">
    <property type="entry name" value="Lyase, Ornithine Decarboxylase, Chain A, domain 1"/>
    <property type="match status" value="1"/>
</dbReference>
<evidence type="ECO:0000256" key="4">
    <source>
        <dbReference type="ARBA" id="ARBA00022898"/>
    </source>
</evidence>
<feature type="active site" description="Proton donor" evidence="9">
    <location>
        <position position="363"/>
    </location>
</feature>
<keyword evidence="4 9" id="KW-0663">Pyridoxal phosphate</keyword>
<evidence type="ECO:0000313" key="11">
    <source>
        <dbReference type="EMBL" id="QFZ20776.1"/>
    </source>
</evidence>
<comment type="pathway">
    <text evidence="6">Amine and polyamine biosynthesis; putrescine biosynthesis via L-ornithine pathway; putrescine from L-ornithine: step 1/1.</text>
</comment>
<dbReference type="SUPFAM" id="SSF50621">
    <property type="entry name" value="Alanine racemase C-terminal domain-like"/>
    <property type="match status" value="1"/>
</dbReference>
<evidence type="ECO:0000256" key="8">
    <source>
        <dbReference type="ARBA" id="ARBA00049127"/>
    </source>
</evidence>
<organism evidence="11 12">
    <name type="scientific">Saccharothrix syringae</name>
    <name type="common">Nocardiopsis syringae</name>
    <dbReference type="NCBI Taxonomy" id="103733"/>
    <lineage>
        <taxon>Bacteria</taxon>
        <taxon>Bacillati</taxon>
        <taxon>Actinomycetota</taxon>
        <taxon>Actinomycetes</taxon>
        <taxon>Pseudonocardiales</taxon>
        <taxon>Pseudonocardiaceae</taxon>
        <taxon>Saccharothrix</taxon>
    </lineage>
</organism>
<sequence>MTANHDGGVQLGLSRSIRASLPGVEGCTVIDDRPVDSALYSTHRDFFDATQPETPCLLLDLDIVAARYRELRAGLPGAAVYYAVKANADPDLLRHLVELGCGFDVASVGEIDACLAAGADPASISFGNTVKKESAIRYAHERGIRLYSVDSVAELEKVARAAPGAEVCCRFIVRTTGAQWPISRKFGCTEEDAVALLRDAVSLGLRPRGTTFHVGSQQREPESWAIGVATAARVAAKLAAEGIELDLLNLGGGLPVRYEATVPSLETYLTAIERAVAESFATRPALIVEPGRYLPGDAGMIRSEVVLVTEREHGLRWVYLDVGRYNGLVETDDEAIAFPVVAVRADGRFADQAAPAVLAGPTCDSTDVLYERTPVSLPVDLRPGDHVDILATGAYTTPYASVGFNGFPPLPSRCFRSTDG</sequence>
<evidence type="ECO:0000256" key="1">
    <source>
        <dbReference type="ARBA" id="ARBA00001933"/>
    </source>
</evidence>
<evidence type="ECO:0000313" key="12">
    <source>
        <dbReference type="Proteomes" id="UP000325787"/>
    </source>
</evidence>
<dbReference type="InterPro" id="IPR022653">
    <property type="entry name" value="De-COase2_pyr-phos_BS"/>
</dbReference>